<dbReference type="GeneID" id="26642255"/>
<dbReference type="InterPro" id="IPR021361">
    <property type="entry name" value="Tad2-like_dom"/>
</dbReference>
<name>S5MAK7_9CAUD</name>
<dbReference type="RefSeq" id="YP_009215913.1">
    <property type="nucleotide sequence ID" value="NC_028982.1"/>
</dbReference>
<dbReference type="OrthoDB" id="24781at10239"/>
<evidence type="ECO:0000259" key="1">
    <source>
        <dbReference type="Pfam" id="PF11195"/>
    </source>
</evidence>
<dbReference type="KEGG" id="vg:26642255"/>
<accession>S5MAK7</accession>
<evidence type="ECO:0000313" key="2">
    <source>
        <dbReference type="EMBL" id="AGR46809.1"/>
    </source>
</evidence>
<organism evidence="2 3">
    <name type="scientific">Bacillus phage JL</name>
    <dbReference type="NCBI Taxonomy" id="1296655"/>
    <lineage>
        <taxon>Viruses</taxon>
        <taxon>Duplodnaviria</taxon>
        <taxon>Heunggongvirae</taxon>
        <taxon>Uroviricota</taxon>
        <taxon>Caudoviricetes</taxon>
        <taxon>Herelleviridae</taxon>
        <taxon>Spounavirinae</taxon>
        <taxon>Siminovitchvirus</taxon>
        <taxon>Siminovitchvirus JL</taxon>
    </lineage>
</organism>
<keyword evidence="3" id="KW-1185">Reference proteome</keyword>
<feature type="domain" description="Thoeris anti-defense 2-like" evidence="1">
    <location>
        <begin position="1"/>
        <end position="85"/>
    </location>
</feature>
<proteinExistence type="predicted"/>
<reference evidence="2 3" key="1">
    <citation type="journal article" date="2014" name="Genome Announc.">
        <title>Genome Sequences of Three Novel Bacillus cereus Bacteriophages.</title>
        <authorList>
            <person name="Grose J.H."/>
            <person name="Jensen J.D."/>
            <person name="Merrill B.D."/>
            <person name="Fisher J.N."/>
            <person name="Burnett S.H."/>
            <person name="Breakwell D.P."/>
        </authorList>
    </citation>
    <scope>NUCLEOTIDE SEQUENCE [LARGE SCALE GENOMIC DNA]</scope>
</reference>
<dbReference type="EMBL" id="KC595512">
    <property type="protein sequence ID" value="AGR46809.1"/>
    <property type="molecule type" value="Genomic_DNA"/>
</dbReference>
<dbReference type="Pfam" id="PF11195">
    <property type="entry name" value="Tad2-like"/>
    <property type="match status" value="1"/>
</dbReference>
<dbReference type="Proteomes" id="UP000015092">
    <property type="component" value="Segment"/>
</dbReference>
<gene>
    <name evidence="2" type="ORF">JL_137</name>
</gene>
<protein>
    <recommendedName>
        <fullName evidence="1">Thoeris anti-defense 2-like domain-containing protein</fullName>
    </recommendedName>
</protein>
<sequence length="90" mass="9812">MDIGYARDLIKQGKKAARKGWNGSNMFIYYVPAASYPPVTDVAKEAFGGEDVPYREYVALKTAQGDVATWSPSGSDFLADDWVEVTEGGN</sequence>
<evidence type="ECO:0000313" key="3">
    <source>
        <dbReference type="Proteomes" id="UP000015092"/>
    </source>
</evidence>